<evidence type="ECO:0000256" key="2">
    <source>
        <dbReference type="ARBA" id="ARBA00022670"/>
    </source>
</evidence>
<name>A0A4W3GJE0_CALMI</name>
<dbReference type="GeneTree" id="ENSGT00940000160281"/>
<dbReference type="GO" id="GO:0070008">
    <property type="term" value="F:serine-type exopeptidase activity"/>
    <property type="evidence" value="ECO:0007669"/>
    <property type="project" value="InterPro"/>
</dbReference>
<keyword evidence="4" id="KW-0378">Hydrolase</keyword>
<evidence type="ECO:0000256" key="4">
    <source>
        <dbReference type="ARBA" id="ARBA00022801"/>
    </source>
</evidence>
<dbReference type="PANTHER" id="PTHR11010:SF11">
    <property type="entry name" value="THYMUS-SPECIFIC SERINE PROTEASE"/>
    <property type="match status" value="1"/>
</dbReference>
<dbReference type="PANTHER" id="PTHR11010">
    <property type="entry name" value="PROTEASE S28 PRO-X CARBOXYPEPTIDASE-RELATED"/>
    <property type="match status" value="1"/>
</dbReference>
<organism evidence="6 7">
    <name type="scientific">Callorhinchus milii</name>
    <name type="common">Ghost shark</name>
    <dbReference type="NCBI Taxonomy" id="7868"/>
    <lineage>
        <taxon>Eukaryota</taxon>
        <taxon>Metazoa</taxon>
        <taxon>Chordata</taxon>
        <taxon>Craniata</taxon>
        <taxon>Vertebrata</taxon>
        <taxon>Chondrichthyes</taxon>
        <taxon>Holocephali</taxon>
        <taxon>Chimaeriformes</taxon>
        <taxon>Callorhinchidae</taxon>
        <taxon>Callorhinchus</taxon>
    </lineage>
</organism>
<dbReference type="Gene3D" id="1.20.120.980">
    <property type="entry name" value="Serine carboxypeptidase S28, SKS domain"/>
    <property type="match status" value="1"/>
</dbReference>
<dbReference type="Pfam" id="PF05577">
    <property type="entry name" value="Peptidase_S28"/>
    <property type="match status" value="1"/>
</dbReference>
<dbReference type="GO" id="GO:0005768">
    <property type="term" value="C:endosome"/>
    <property type="evidence" value="ECO:0007669"/>
    <property type="project" value="TreeGrafter"/>
</dbReference>
<evidence type="ECO:0000256" key="1">
    <source>
        <dbReference type="ARBA" id="ARBA00011079"/>
    </source>
</evidence>
<keyword evidence="5" id="KW-0325">Glycoprotein</keyword>
<evidence type="ECO:0000313" key="6">
    <source>
        <dbReference type="Ensembl" id="ENSCMIP00000003728.1"/>
    </source>
</evidence>
<dbReference type="AlphaFoldDB" id="A0A4W3GJE0"/>
<protein>
    <submittedName>
        <fullName evidence="6">Thymus-specific serine protease-like</fullName>
    </submittedName>
</protein>
<keyword evidence="7" id="KW-1185">Reference proteome</keyword>
<dbReference type="InterPro" id="IPR008758">
    <property type="entry name" value="Peptidase_S28"/>
</dbReference>
<dbReference type="Ensembl" id="ENSCMIT00000003873.1">
    <property type="protein sequence ID" value="ENSCMIP00000003728.1"/>
    <property type="gene ID" value="ENSCMIG00000002244.1"/>
</dbReference>
<dbReference type="InParanoid" id="A0A4W3GJE0"/>
<dbReference type="GO" id="GO:0005764">
    <property type="term" value="C:lysosome"/>
    <property type="evidence" value="ECO:0007669"/>
    <property type="project" value="TreeGrafter"/>
</dbReference>
<dbReference type="GO" id="GO:0008239">
    <property type="term" value="F:dipeptidyl-peptidase activity"/>
    <property type="evidence" value="ECO:0007669"/>
    <property type="project" value="TreeGrafter"/>
</dbReference>
<keyword evidence="3" id="KW-0732">Signal</keyword>
<accession>A0A4W3GJE0</accession>
<proteinExistence type="inferred from homology"/>
<reference evidence="6" key="4">
    <citation type="submission" date="2025-08" db="UniProtKB">
        <authorList>
            <consortium name="Ensembl"/>
        </authorList>
    </citation>
    <scope>IDENTIFICATION</scope>
</reference>
<dbReference type="GO" id="GO:0006508">
    <property type="term" value="P:proteolysis"/>
    <property type="evidence" value="ECO:0007669"/>
    <property type="project" value="UniProtKB-KW"/>
</dbReference>
<keyword evidence="2" id="KW-0645">Protease</keyword>
<reference evidence="7" key="3">
    <citation type="journal article" date="2014" name="Nature">
        <title>Elephant shark genome provides unique insights into gnathostome evolution.</title>
        <authorList>
            <consortium name="International Elephant Shark Genome Sequencing Consortium"/>
            <person name="Venkatesh B."/>
            <person name="Lee A.P."/>
            <person name="Ravi V."/>
            <person name="Maurya A.K."/>
            <person name="Lian M.M."/>
            <person name="Swann J.B."/>
            <person name="Ohta Y."/>
            <person name="Flajnik M.F."/>
            <person name="Sutoh Y."/>
            <person name="Kasahara M."/>
            <person name="Hoon S."/>
            <person name="Gangu V."/>
            <person name="Roy S.W."/>
            <person name="Irimia M."/>
            <person name="Korzh V."/>
            <person name="Kondrychyn I."/>
            <person name="Lim Z.W."/>
            <person name="Tay B.H."/>
            <person name="Tohari S."/>
            <person name="Kong K.W."/>
            <person name="Ho S."/>
            <person name="Lorente-Galdos B."/>
            <person name="Quilez J."/>
            <person name="Marques-Bonet T."/>
            <person name="Raney B.J."/>
            <person name="Ingham P.W."/>
            <person name="Tay A."/>
            <person name="Hillier L.W."/>
            <person name="Minx P."/>
            <person name="Boehm T."/>
            <person name="Wilson R.K."/>
            <person name="Brenner S."/>
            <person name="Warren W.C."/>
        </authorList>
    </citation>
    <scope>NUCLEOTIDE SEQUENCE [LARGE SCALE GENOMIC DNA]</scope>
</reference>
<dbReference type="Proteomes" id="UP000314986">
    <property type="component" value="Unassembled WGS sequence"/>
</dbReference>
<dbReference type="Gene3D" id="3.40.50.1820">
    <property type="entry name" value="alpha/beta hydrolase"/>
    <property type="match status" value="1"/>
</dbReference>
<evidence type="ECO:0000313" key="7">
    <source>
        <dbReference type="Proteomes" id="UP000314986"/>
    </source>
</evidence>
<reference evidence="6" key="5">
    <citation type="submission" date="2025-09" db="UniProtKB">
        <authorList>
            <consortium name="Ensembl"/>
        </authorList>
    </citation>
    <scope>IDENTIFICATION</scope>
</reference>
<reference evidence="7" key="1">
    <citation type="journal article" date="2006" name="Science">
        <title>Ancient noncoding elements conserved in the human genome.</title>
        <authorList>
            <person name="Venkatesh B."/>
            <person name="Kirkness E.F."/>
            <person name="Loh Y.H."/>
            <person name="Halpern A.L."/>
            <person name="Lee A.P."/>
            <person name="Johnson J."/>
            <person name="Dandona N."/>
            <person name="Viswanathan L.D."/>
            <person name="Tay A."/>
            <person name="Venter J.C."/>
            <person name="Strausberg R.L."/>
            <person name="Brenner S."/>
        </authorList>
    </citation>
    <scope>NUCLEOTIDE SEQUENCE [LARGE SCALE GENOMIC DNA]</scope>
</reference>
<dbReference type="OMA" id="FYETCED"/>
<evidence type="ECO:0000256" key="3">
    <source>
        <dbReference type="ARBA" id="ARBA00022729"/>
    </source>
</evidence>
<evidence type="ECO:0000256" key="5">
    <source>
        <dbReference type="ARBA" id="ARBA00023180"/>
    </source>
</evidence>
<comment type="similarity">
    <text evidence="1">Belongs to the peptidase S28 family.</text>
</comment>
<reference evidence="7" key="2">
    <citation type="journal article" date="2007" name="PLoS Biol.">
        <title>Survey sequencing and comparative analysis of the elephant shark (Callorhinchus milii) genome.</title>
        <authorList>
            <person name="Venkatesh B."/>
            <person name="Kirkness E.F."/>
            <person name="Loh Y.H."/>
            <person name="Halpern A.L."/>
            <person name="Lee A.P."/>
            <person name="Johnson J."/>
            <person name="Dandona N."/>
            <person name="Viswanathan L.D."/>
            <person name="Tay A."/>
            <person name="Venter J.C."/>
            <person name="Strausberg R.L."/>
            <person name="Brenner S."/>
        </authorList>
    </citation>
    <scope>NUCLEOTIDE SEQUENCE [LARGE SCALE GENOMIC DNA]</scope>
</reference>
<dbReference type="InterPro" id="IPR029058">
    <property type="entry name" value="AB_hydrolase_fold"/>
</dbReference>
<dbReference type="InterPro" id="IPR042269">
    <property type="entry name" value="Ser_carbopepase_S28_SKS"/>
</dbReference>
<sequence length="171" mass="19321">MERVGLRCVDNSYQNSLTRLRSSAFRPYGVGLRQWYYQTCTEFGYYQTCEDPSCPFSRRLTLRSQLDVCREVFGIKPESAGSAVGFTNDYYGADRPKFTRILFVNGNIDPWHALSVTTNQSSSELAIVINGTAHCANMLPPEPEDPASLRQARKIDDQVGKWLALARQKPT</sequence>